<gene>
    <name evidence="1" type="ORF">S12H4_59539</name>
</gene>
<feature type="non-terminal residue" evidence="1">
    <location>
        <position position="60"/>
    </location>
</feature>
<evidence type="ECO:0000313" key="1">
    <source>
        <dbReference type="EMBL" id="GAJ16982.1"/>
    </source>
</evidence>
<accession>X1VFY5</accession>
<comment type="caution">
    <text evidence="1">The sequence shown here is derived from an EMBL/GenBank/DDBJ whole genome shotgun (WGS) entry which is preliminary data.</text>
</comment>
<organism evidence="1">
    <name type="scientific">marine sediment metagenome</name>
    <dbReference type="NCBI Taxonomy" id="412755"/>
    <lineage>
        <taxon>unclassified sequences</taxon>
        <taxon>metagenomes</taxon>
        <taxon>ecological metagenomes</taxon>
    </lineage>
</organism>
<protein>
    <submittedName>
        <fullName evidence="1">Uncharacterized protein</fullName>
    </submittedName>
</protein>
<reference evidence="1" key="1">
    <citation type="journal article" date="2014" name="Front. Microbiol.">
        <title>High frequency of phylogenetically diverse reductive dehalogenase-homologous genes in deep subseafloor sedimentary metagenomes.</title>
        <authorList>
            <person name="Kawai M."/>
            <person name="Futagami T."/>
            <person name="Toyoda A."/>
            <person name="Takaki Y."/>
            <person name="Nishi S."/>
            <person name="Hori S."/>
            <person name="Arai W."/>
            <person name="Tsubouchi T."/>
            <person name="Morono Y."/>
            <person name="Uchiyama I."/>
            <person name="Ito T."/>
            <person name="Fujiyama A."/>
            <person name="Inagaki F."/>
            <person name="Takami H."/>
        </authorList>
    </citation>
    <scope>NUCLEOTIDE SEQUENCE</scope>
    <source>
        <strain evidence="1">Expedition CK06-06</strain>
    </source>
</reference>
<dbReference type="EMBL" id="BARW01038932">
    <property type="protein sequence ID" value="GAJ16982.1"/>
    <property type="molecule type" value="Genomic_DNA"/>
</dbReference>
<dbReference type="AlphaFoldDB" id="X1VFY5"/>
<name>X1VFY5_9ZZZZ</name>
<sequence length="60" mass="6724">MCDTKGVYRRLSTAKNAGRKLSMRIFAAPASANAGRKNYKEEKKDDPSLAIGENYIKKIF</sequence>
<proteinExistence type="predicted"/>